<proteinExistence type="predicted"/>
<dbReference type="InterPro" id="IPR052404">
    <property type="entry name" value="SPP1-like_terminase"/>
</dbReference>
<sequence>MKLTEKQIKFCEEYLIDLNATQACIRAGYSEKTARQTGSENLSKPDIQNYISELQEKKSEELDITQTMILQELVKVAFGDVKNYFDDLGRLINIADLKNDVSASIKSVTVQSEKIELRGETLVESSIKKIESYDKLKAIDTINRMLGFYSKDNAQKKSEAQVSIFQLPDNKR</sequence>
<evidence type="ECO:0000313" key="3">
    <source>
        <dbReference type="EMBL" id="GEN74098.1"/>
    </source>
</evidence>
<gene>
    <name evidence="3" type="ORF">CLA01_41700</name>
</gene>
<organism evidence="3 4">
    <name type="scientific">Chryseobacterium lathyri</name>
    <dbReference type="NCBI Taxonomy" id="395933"/>
    <lineage>
        <taxon>Bacteria</taxon>
        <taxon>Pseudomonadati</taxon>
        <taxon>Bacteroidota</taxon>
        <taxon>Flavobacteriia</taxon>
        <taxon>Flavobacteriales</taxon>
        <taxon>Weeksellaceae</taxon>
        <taxon>Chryseobacterium group</taxon>
        <taxon>Chryseobacterium</taxon>
    </lineage>
</organism>
<dbReference type="OrthoDB" id="1338457at2"/>
<dbReference type="PANTHER" id="PTHR41328:SF2">
    <property type="entry name" value="TERMINASE SMALL SUBUNIT"/>
    <property type="match status" value="1"/>
</dbReference>
<dbReference type="EMBL" id="BJYI01000026">
    <property type="protein sequence ID" value="GEN74098.1"/>
    <property type="molecule type" value="Genomic_DNA"/>
</dbReference>
<accession>A0A511YFX8</accession>
<evidence type="ECO:0000256" key="2">
    <source>
        <dbReference type="ARBA" id="ARBA00023219"/>
    </source>
</evidence>
<evidence type="ECO:0000256" key="1">
    <source>
        <dbReference type="ARBA" id="ARBA00022612"/>
    </source>
</evidence>
<evidence type="ECO:0000313" key="4">
    <source>
        <dbReference type="Proteomes" id="UP000321150"/>
    </source>
</evidence>
<name>A0A511YFX8_9FLAO</name>
<dbReference type="PANTHER" id="PTHR41328">
    <property type="entry name" value="TERMINASE SMALL SUBUNIT-RELATED"/>
    <property type="match status" value="1"/>
</dbReference>
<dbReference type="Pfam" id="PF03592">
    <property type="entry name" value="Terminase_2"/>
    <property type="match status" value="1"/>
</dbReference>
<keyword evidence="2" id="KW-0231">Viral genome packaging</keyword>
<dbReference type="InterPro" id="IPR038713">
    <property type="entry name" value="Terminase_Gp1_N_sf"/>
</dbReference>
<dbReference type="RefSeq" id="WP_111960153.1">
    <property type="nucleotide sequence ID" value="NZ_BJYI01000026.1"/>
</dbReference>
<dbReference type="Gene3D" id="1.10.10.1400">
    <property type="entry name" value="Terminase, small subunit, N-terminal DNA-binding domain, HTH motif"/>
    <property type="match status" value="1"/>
</dbReference>
<reference evidence="3 4" key="1">
    <citation type="submission" date="2019-07" db="EMBL/GenBank/DDBJ databases">
        <title>Whole genome shotgun sequence of Chryseobacterium lathyri NBRC 105250.</title>
        <authorList>
            <person name="Hosoyama A."/>
            <person name="Uohara A."/>
            <person name="Ohji S."/>
            <person name="Ichikawa N."/>
        </authorList>
    </citation>
    <scope>NUCLEOTIDE SEQUENCE [LARGE SCALE GENOMIC DNA]</scope>
    <source>
        <strain evidence="3 4">NBRC 105250</strain>
    </source>
</reference>
<comment type="caution">
    <text evidence="3">The sequence shown here is derived from an EMBL/GenBank/DDBJ whole genome shotgun (WGS) entry which is preliminary data.</text>
</comment>
<protein>
    <submittedName>
        <fullName evidence="3">Terminase</fullName>
    </submittedName>
</protein>
<keyword evidence="1" id="KW-1188">Viral release from host cell</keyword>
<dbReference type="Proteomes" id="UP000321150">
    <property type="component" value="Unassembled WGS sequence"/>
</dbReference>
<dbReference type="InterPro" id="IPR005335">
    <property type="entry name" value="Terminase_ssu"/>
</dbReference>
<dbReference type="AlphaFoldDB" id="A0A511YFX8"/>
<dbReference type="GO" id="GO:0051276">
    <property type="term" value="P:chromosome organization"/>
    <property type="evidence" value="ECO:0007669"/>
    <property type="project" value="InterPro"/>
</dbReference>